<evidence type="ECO:0000313" key="1">
    <source>
        <dbReference type="EMBL" id="MBH8562962.1"/>
    </source>
</evidence>
<keyword evidence="2" id="KW-1185">Reference proteome</keyword>
<proteinExistence type="predicted"/>
<reference evidence="1 2" key="1">
    <citation type="journal article" date="2021" name="Int. J. Syst. Evol. Microbiol.">
        <title>Amazonocrinis nigriterrae gen. nov., sp. nov., Atlanticothrix silvestris gen. nov., sp. nov. and Dendronalium phyllosphericum gen. nov., sp. nov., nostocacean cyanobacteria from Brazilian environments.</title>
        <authorList>
            <person name="Alvarenga D.O."/>
            <person name="Andreote A.P.D."/>
            <person name="Branco L.H.Z."/>
            <person name="Delbaje E."/>
            <person name="Cruz R.B."/>
            <person name="Varani A.M."/>
            <person name="Fiore M.F."/>
        </authorList>
    </citation>
    <scope>NUCLEOTIDE SEQUENCE [LARGE SCALE GENOMIC DNA]</scope>
    <source>
        <strain evidence="1 2">CENA67</strain>
    </source>
</reference>
<dbReference type="RefSeq" id="WP_214662529.1">
    <property type="nucleotide sequence ID" value="NZ_JAECZC010000018.1"/>
</dbReference>
<gene>
    <name evidence="1" type="ORF">I8748_12345</name>
</gene>
<organism evidence="1 2">
    <name type="scientific">Amazonocrinis nigriterrae CENA67</name>
    <dbReference type="NCBI Taxonomy" id="2794033"/>
    <lineage>
        <taxon>Bacteria</taxon>
        <taxon>Bacillati</taxon>
        <taxon>Cyanobacteriota</taxon>
        <taxon>Cyanophyceae</taxon>
        <taxon>Nostocales</taxon>
        <taxon>Nostocaceae</taxon>
        <taxon>Amazonocrinis</taxon>
        <taxon>Amazonocrinis nigriterrae</taxon>
    </lineage>
</organism>
<dbReference type="EMBL" id="JAECZC010000018">
    <property type="protein sequence ID" value="MBH8562962.1"/>
    <property type="molecule type" value="Genomic_DNA"/>
</dbReference>
<protein>
    <submittedName>
        <fullName evidence="1">Uncharacterized protein</fullName>
    </submittedName>
</protein>
<accession>A0A8J7HP46</accession>
<dbReference type="Proteomes" id="UP000632766">
    <property type="component" value="Unassembled WGS sequence"/>
</dbReference>
<comment type="caution">
    <text evidence="1">The sequence shown here is derived from an EMBL/GenBank/DDBJ whole genome shotgun (WGS) entry which is preliminary data.</text>
</comment>
<dbReference type="AlphaFoldDB" id="A0A8J7HP46"/>
<sequence length="49" mass="5513">MRLFVEVGNRALGSQCDRRLASESNWRHWALGDFPRQSAHVGKDGNSIS</sequence>
<name>A0A8J7HP46_9NOST</name>
<evidence type="ECO:0000313" key="2">
    <source>
        <dbReference type="Proteomes" id="UP000632766"/>
    </source>
</evidence>